<protein>
    <submittedName>
        <fullName evidence="1">Uncharacterized protein</fullName>
    </submittedName>
</protein>
<evidence type="ECO:0000313" key="2">
    <source>
        <dbReference type="Proteomes" id="UP000480548"/>
    </source>
</evidence>
<evidence type="ECO:0000313" key="1">
    <source>
        <dbReference type="EMBL" id="KAF3145743.1"/>
    </source>
</evidence>
<dbReference type="AlphaFoldDB" id="A0A7C8JVK2"/>
<proteinExistence type="predicted"/>
<sequence>MPSSISSISTSSSNLSTVTVSSTGSDIDHLVPILPYLKLSKSQKGVLTTSKNLSENWKIATDGAIIMALRKERMEKQKRKEKIIEAQANGSPHFDGLLDSLSLLALLSTSHSLRSLLKSSPDTFRYLDFTDLPVANVDRTPLDTGGISWRAERMDEALTEEEFFSGPLRGIFYSLTQQKILQNVSTLILDGMAVTTDILEEITLDTSGGFNVRILSVRGCFKFNYPQVETKKILQIIRLAVTRPKPPRLKALYILGCTTPITYLKNPNWIAEALRLFPEPVAYLPEDPWYLPLGCAPRQIIDPLGNLLGIDAEKIMKAAEGVMKFDFMLCRGPNHDPNFTEDPIVSQLATLPLGFGCMGCGSSPEGPGVYGKTPSGWLPLLAPPPITTSSVEAAWRPPKRPDGKYPELYARCYTCIQHRRCIRCRDWICENCADDTEIVKFIARFVDVEAGIVPAEYLQGVMYNWEGRPVGRHGEHDMLCLRNCMKEVFGYRRESEFSGFPTTLLRLQHVPEVL</sequence>
<organism evidence="1 2">
    <name type="scientific">Orbilia oligospora</name>
    <name type="common">Nematode-trapping fungus</name>
    <name type="synonym">Arthrobotrys oligospora</name>
    <dbReference type="NCBI Taxonomy" id="2813651"/>
    <lineage>
        <taxon>Eukaryota</taxon>
        <taxon>Fungi</taxon>
        <taxon>Dikarya</taxon>
        <taxon>Ascomycota</taxon>
        <taxon>Pezizomycotina</taxon>
        <taxon>Orbiliomycetes</taxon>
        <taxon>Orbiliales</taxon>
        <taxon>Orbiliaceae</taxon>
        <taxon>Orbilia</taxon>
    </lineage>
</organism>
<dbReference type="EMBL" id="WIQZ01000004">
    <property type="protein sequence ID" value="KAF3145743.1"/>
    <property type="molecule type" value="Genomic_DNA"/>
</dbReference>
<reference evidence="1 2" key="1">
    <citation type="submission" date="2019-06" db="EMBL/GenBank/DDBJ databases">
        <authorList>
            <person name="Palmer J.M."/>
        </authorList>
    </citation>
    <scope>NUCLEOTIDE SEQUENCE [LARGE SCALE GENOMIC DNA]</scope>
    <source>
        <strain evidence="1 2">TWF703</strain>
    </source>
</reference>
<accession>A0A7C8JVK2</accession>
<comment type="caution">
    <text evidence="1">The sequence shown here is derived from an EMBL/GenBank/DDBJ whole genome shotgun (WGS) entry which is preliminary data.</text>
</comment>
<dbReference type="Proteomes" id="UP000480548">
    <property type="component" value="Unassembled WGS sequence"/>
</dbReference>
<gene>
    <name evidence="1" type="ORF">TWF703_006885</name>
</gene>
<name>A0A7C8JVK2_ORBOL</name>